<dbReference type="Proteomes" id="UP000722336">
    <property type="component" value="Unassembled WGS sequence"/>
</dbReference>
<dbReference type="PANTHER" id="PTHR11142:SF0">
    <property type="entry name" value="TRNA PSEUDOURIDINE SYNTHASE-LIKE 1"/>
    <property type="match status" value="1"/>
</dbReference>
<sequence>MQRFRLTIEYDGQPFMGWQRQPHGPTVQAAIEDAFGAFAGEIPTLFGSGRTDTGVHALGQVAHVDIVRPFTPFRVMEALNAKLRPLPISILKCEAVDADFHARFDCRGRSYEYVIRNRRAPLTLTRGREWLVSRALDVDAMNQAAAHLVGTHDFTTFRASRCQALSPVKTLTSLDVSRSGDRIFIRAAAPSFLHHQIRSITGCLVMVGDGRWTPIDMLSALQARDRTALGHNAPPDGLYFMNATYG</sequence>
<dbReference type="InterPro" id="IPR001406">
    <property type="entry name" value="PsdUridine_synth_TruA"/>
</dbReference>
<proteinExistence type="inferred from homology"/>
<comment type="function">
    <text evidence="1">Formation of pseudouridine at positions 38, 39 and 40 in the anticodon stem and loop of transfer RNAs.</text>
</comment>
<dbReference type="PIRSF" id="PIRSF001430">
    <property type="entry name" value="tRNA_psdUrid_synth"/>
    <property type="match status" value="1"/>
</dbReference>
<dbReference type="InterPro" id="IPR020097">
    <property type="entry name" value="PsdUridine_synth_TruA_a/b_dom"/>
</dbReference>
<reference evidence="4 5" key="1">
    <citation type="submission" date="2021-04" db="EMBL/GenBank/DDBJ databases">
        <authorList>
            <person name="Pira H."/>
            <person name="Risdian C."/>
            <person name="Wink J."/>
        </authorList>
    </citation>
    <scope>NUCLEOTIDE SEQUENCE [LARGE SCALE GENOMIC DNA]</scope>
    <source>
        <strain evidence="4 5">WHA3</strain>
    </source>
</reference>
<dbReference type="EMBL" id="JAGSPA010000002">
    <property type="protein sequence ID" value="MBV7256349.1"/>
    <property type="molecule type" value="Genomic_DNA"/>
</dbReference>
<evidence type="ECO:0000313" key="4">
    <source>
        <dbReference type="EMBL" id="MBV7256349.1"/>
    </source>
</evidence>
<evidence type="ECO:0000256" key="2">
    <source>
        <dbReference type="RuleBase" id="RU003792"/>
    </source>
</evidence>
<feature type="domain" description="Pseudouridine synthase I TruA alpha/beta" evidence="3">
    <location>
        <begin position="8"/>
        <end position="105"/>
    </location>
</feature>
<dbReference type="RefSeq" id="WP_218444957.1">
    <property type="nucleotide sequence ID" value="NZ_JAGSPA010000002.1"/>
</dbReference>
<comment type="caution">
    <text evidence="1">Lacks conserved residue(s) required for the propagation of feature annotation.</text>
</comment>
<evidence type="ECO:0000256" key="1">
    <source>
        <dbReference type="HAMAP-Rule" id="MF_00171"/>
    </source>
</evidence>
<comment type="similarity">
    <text evidence="1 2">Belongs to the tRNA pseudouridine synthase TruA family.</text>
</comment>
<comment type="caution">
    <text evidence="4">The sequence shown here is derived from an EMBL/GenBank/DDBJ whole genome shotgun (WGS) entry which is preliminary data.</text>
</comment>
<dbReference type="GO" id="GO:0160147">
    <property type="term" value="F:tRNA pseudouridine(38-40) synthase activity"/>
    <property type="evidence" value="ECO:0007669"/>
    <property type="project" value="UniProtKB-EC"/>
</dbReference>
<keyword evidence="5" id="KW-1185">Reference proteome</keyword>
<keyword evidence="1 2" id="KW-0819">tRNA processing</keyword>
<organism evidence="4 5">
    <name type="scientific">Pacificimonas pallii</name>
    <dbReference type="NCBI Taxonomy" id="2827236"/>
    <lineage>
        <taxon>Bacteria</taxon>
        <taxon>Pseudomonadati</taxon>
        <taxon>Pseudomonadota</taxon>
        <taxon>Alphaproteobacteria</taxon>
        <taxon>Sphingomonadales</taxon>
        <taxon>Sphingosinicellaceae</taxon>
        <taxon>Pacificimonas</taxon>
    </lineage>
</organism>
<feature type="binding site" evidence="1">
    <location>
        <position position="111"/>
    </location>
    <ligand>
        <name>substrate</name>
    </ligand>
</feature>
<evidence type="ECO:0000259" key="3">
    <source>
        <dbReference type="Pfam" id="PF01416"/>
    </source>
</evidence>
<dbReference type="CDD" id="cd02570">
    <property type="entry name" value="PseudoU_synth_EcTruA"/>
    <property type="match status" value="1"/>
</dbReference>
<gene>
    <name evidence="1 4" type="primary">truA</name>
    <name evidence="4" type="ORF">KCG44_06060</name>
</gene>
<evidence type="ECO:0000313" key="5">
    <source>
        <dbReference type="Proteomes" id="UP000722336"/>
    </source>
</evidence>
<feature type="active site" description="Nucleophile" evidence="1">
    <location>
        <position position="52"/>
    </location>
</feature>
<dbReference type="HAMAP" id="MF_00171">
    <property type="entry name" value="TruA"/>
    <property type="match status" value="1"/>
</dbReference>
<dbReference type="PANTHER" id="PTHR11142">
    <property type="entry name" value="PSEUDOURIDYLATE SYNTHASE"/>
    <property type="match status" value="1"/>
</dbReference>
<keyword evidence="1 2" id="KW-0413">Isomerase</keyword>
<accession>A0ABS6SD62</accession>
<dbReference type="EC" id="5.4.99.12" evidence="1"/>
<comment type="subunit">
    <text evidence="1">Homodimer.</text>
</comment>
<name>A0ABS6SD62_9SPHN</name>
<dbReference type="NCBIfam" id="TIGR00071">
    <property type="entry name" value="hisT_truA"/>
    <property type="match status" value="1"/>
</dbReference>
<protein>
    <recommendedName>
        <fullName evidence="1">tRNA pseudouridine synthase A</fullName>
        <ecNumber evidence="1">5.4.99.12</ecNumber>
    </recommendedName>
    <alternativeName>
        <fullName evidence="1">tRNA pseudouridine(38-40) synthase</fullName>
    </alternativeName>
    <alternativeName>
        <fullName evidence="1">tRNA pseudouridylate synthase I</fullName>
    </alternativeName>
    <alternativeName>
        <fullName evidence="1">tRNA-uridine isomerase I</fullName>
    </alternativeName>
</protein>
<comment type="catalytic activity">
    <reaction evidence="1 2">
        <text>uridine(38/39/40) in tRNA = pseudouridine(38/39/40) in tRNA</text>
        <dbReference type="Rhea" id="RHEA:22376"/>
        <dbReference type="Rhea" id="RHEA-COMP:10085"/>
        <dbReference type="Rhea" id="RHEA-COMP:10087"/>
        <dbReference type="ChEBI" id="CHEBI:65314"/>
        <dbReference type="ChEBI" id="CHEBI:65315"/>
        <dbReference type="EC" id="5.4.99.12"/>
    </reaction>
</comment>
<dbReference type="Pfam" id="PF01416">
    <property type="entry name" value="PseudoU_synth_1"/>
    <property type="match status" value="2"/>
</dbReference>
<feature type="domain" description="Pseudouridine synthase I TruA alpha/beta" evidence="3">
    <location>
        <begin position="144"/>
        <end position="245"/>
    </location>
</feature>